<reference evidence="2 3" key="1">
    <citation type="submission" date="2020-06" db="EMBL/GenBank/DDBJ databases">
        <title>Genomic analysis of Salicibibacter sp. NKC5-3.</title>
        <authorList>
            <person name="Oh Y.J."/>
        </authorList>
    </citation>
    <scope>NUCLEOTIDE SEQUENCE [LARGE SCALE GENOMIC DNA]</scope>
    <source>
        <strain evidence="2 3">NKC5-3</strain>
    </source>
</reference>
<feature type="coiled-coil region" evidence="1">
    <location>
        <begin position="36"/>
        <end position="66"/>
    </location>
</feature>
<keyword evidence="1" id="KW-0175">Coiled coil</keyword>
<evidence type="ECO:0000313" key="3">
    <source>
        <dbReference type="Proteomes" id="UP000595823"/>
    </source>
</evidence>
<accession>A0A7T6Z7J8</accession>
<proteinExistence type="predicted"/>
<dbReference type="Proteomes" id="UP000595823">
    <property type="component" value="Chromosome"/>
</dbReference>
<organism evidence="2 3">
    <name type="scientific">Salicibibacter cibarius</name>
    <dbReference type="NCBI Taxonomy" id="2743000"/>
    <lineage>
        <taxon>Bacteria</taxon>
        <taxon>Bacillati</taxon>
        <taxon>Bacillota</taxon>
        <taxon>Bacilli</taxon>
        <taxon>Bacillales</taxon>
        <taxon>Bacillaceae</taxon>
        <taxon>Salicibibacter</taxon>
    </lineage>
</organism>
<dbReference type="RefSeq" id="WP_200125547.1">
    <property type="nucleotide sequence ID" value="NZ_CP054705.1"/>
</dbReference>
<gene>
    <name evidence="2" type="ORF">HUG15_21115</name>
</gene>
<dbReference type="AlphaFoldDB" id="A0A7T6Z7J8"/>
<sequence length="202" mass="22856">MSSKTKITLFSLTLVALLIVTGVNVYSAMAGDDEEASVSHDQMQEMMEANQQLENEVERLENEQEMGEPAAMQERQEALQETAATFVETVYTEDAETYEDRKDEAETIMQDNLHGFLFSEDEQEETDRRAIAEDVQFFVETGELNQSDATIMARFTQTYSSGSHEDTTPTFIELDAEQQEDGSWIIQDFRDAVESMEGEGDV</sequence>
<protein>
    <submittedName>
        <fullName evidence="2">Uncharacterized protein</fullName>
    </submittedName>
</protein>
<dbReference type="EMBL" id="CP054705">
    <property type="protein sequence ID" value="QQK77831.1"/>
    <property type="molecule type" value="Genomic_DNA"/>
</dbReference>
<dbReference type="KEGG" id="scia:HUG15_21115"/>
<evidence type="ECO:0000313" key="2">
    <source>
        <dbReference type="EMBL" id="QQK77831.1"/>
    </source>
</evidence>
<name>A0A7T6Z7J8_9BACI</name>
<evidence type="ECO:0000256" key="1">
    <source>
        <dbReference type="SAM" id="Coils"/>
    </source>
</evidence>
<keyword evidence="3" id="KW-1185">Reference proteome</keyword>